<evidence type="ECO:0000313" key="10">
    <source>
        <dbReference type="Proteomes" id="UP000031419"/>
    </source>
</evidence>
<dbReference type="GO" id="GO:1903457">
    <property type="term" value="P:lactate catabolic process"/>
    <property type="evidence" value="ECO:0007669"/>
    <property type="project" value="TreeGrafter"/>
</dbReference>
<evidence type="ECO:0000256" key="6">
    <source>
        <dbReference type="ARBA" id="ARBA00023004"/>
    </source>
</evidence>
<dbReference type="InterPro" id="IPR036318">
    <property type="entry name" value="FAD-bd_PCMH-like_sf"/>
</dbReference>
<keyword evidence="4" id="KW-0274">FAD</keyword>
<evidence type="ECO:0000256" key="4">
    <source>
        <dbReference type="ARBA" id="ARBA00022827"/>
    </source>
</evidence>
<keyword evidence="2" id="KW-0285">Flavoprotein</keyword>
<evidence type="ECO:0000256" key="5">
    <source>
        <dbReference type="ARBA" id="ARBA00023002"/>
    </source>
</evidence>
<evidence type="ECO:0000256" key="3">
    <source>
        <dbReference type="ARBA" id="ARBA00022723"/>
    </source>
</evidence>
<keyword evidence="6" id="KW-0408">Iron</keyword>
<dbReference type="InterPro" id="IPR017900">
    <property type="entry name" value="4Fe4S_Fe_S_CS"/>
</dbReference>
<dbReference type="Gene3D" id="3.30.43.10">
    <property type="entry name" value="Uridine Diphospho-n-acetylenolpyruvylglucosamine Reductase, domain 2"/>
    <property type="match status" value="1"/>
</dbReference>
<dbReference type="Gene3D" id="1.10.45.10">
    <property type="entry name" value="Vanillyl-alcohol Oxidase, Chain A, domain 4"/>
    <property type="match status" value="1"/>
</dbReference>
<dbReference type="InterPro" id="IPR016169">
    <property type="entry name" value="FAD-bd_PCMH_sub2"/>
</dbReference>
<dbReference type="InterPro" id="IPR016164">
    <property type="entry name" value="FAD-linked_Oxase-like_C"/>
</dbReference>
<evidence type="ECO:0000256" key="7">
    <source>
        <dbReference type="ARBA" id="ARBA00023014"/>
    </source>
</evidence>
<dbReference type="GO" id="GO:0071949">
    <property type="term" value="F:FAD binding"/>
    <property type="evidence" value="ECO:0007669"/>
    <property type="project" value="InterPro"/>
</dbReference>
<keyword evidence="9" id="KW-0489">Methyltransferase</keyword>
<evidence type="ECO:0000256" key="1">
    <source>
        <dbReference type="ARBA" id="ARBA00001974"/>
    </source>
</evidence>
<keyword evidence="9" id="KW-0808">Transferase</keyword>
<evidence type="ECO:0000259" key="8">
    <source>
        <dbReference type="PROSITE" id="PS51387"/>
    </source>
</evidence>
<protein>
    <submittedName>
        <fullName evidence="9">Dimethylmenaquinone methyltransferase</fullName>
    </submittedName>
</protein>
<dbReference type="Pfam" id="PF01565">
    <property type="entry name" value="FAD_binding_4"/>
    <property type="match status" value="1"/>
</dbReference>
<dbReference type="GO" id="GO:0051536">
    <property type="term" value="F:iron-sulfur cluster binding"/>
    <property type="evidence" value="ECO:0007669"/>
    <property type="project" value="UniProtKB-KW"/>
</dbReference>
<dbReference type="InterPro" id="IPR016171">
    <property type="entry name" value="Vanillyl_alc_oxidase_C-sub2"/>
</dbReference>
<dbReference type="Pfam" id="PF13183">
    <property type="entry name" value="Fer4_8"/>
    <property type="match status" value="1"/>
</dbReference>
<dbReference type="Gene3D" id="3.30.465.10">
    <property type="match status" value="1"/>
</dbReference>
<dbReference type="PANTHER" id="PTHR11748">
    <property type="entry name" value="D-LACTATE DEHYDROGENASE"/>
    <property type="match status" value="1"/>
</dbReference>
<dbReference type="Pfam" id="PF02754">
    <property type="entry name" value="CCG"/>
    <property type="match status" value="1"/>
</dbReference>
<name>A0A073AX39_9PSEU</name>
<dbReference type="GO" id="GO:0046872">
    <property type="term" value="F:metal ion binding"/>
    <property type="evidence" value="ECO:0007669"/>
    <property type="project" value="UniProtKB-KW"/>
</dbReference>
<comment type="caution">
    <text evidence="9">The sequence shown here is derived from an EMBL/GenBank/DDBJ whole genome shotgun (WGS) entry which is preliminary data.</text>
</comment>
<keyword evidence="7" id="KW-0411">Iron-sulfur</keyword>
<accession>A0A073AX39</accession>
<dbReference type="GO" id="GO:0032259">
    <property type="term" value="P:methylation"/>
    <property type="evidence" value="ECO:0007669"/>
    <property type="project" value="UniProtKB-KW"/>
</dbReference>
<dbReference type="GO" id="GO:0008168">
    <property type="term" value="F:methyltransferase activity"/>
    <property type="evidence" value="ECO:0007669"/>
    <property type="project" value="UniProtKB-KW"/>
</dbReference>
<organism evidence="9 10">
    <name type="scientific">Saccharopolyspora rectivirgula</name>
    <dbReference type="NCBI Taxonomy" id="28042"/>
    <lineage>
        <taxon>Bacteria</taxon>
        <taxon>Bacillati</taxon>
        <taxon>Actinomycetota</taxon>
        <taxon>Actinomycetes</taxon>
        <taxon>Pseudonocardiales</taxon>
        <taxon>Pseudonocardiaceae</taxon>
        <taxon>Saccharopolyspora</taxon>
    </lineage>
</organism>
<dbReference type="Proteomes" id="UP000031419">
    <property type="component" value="Unassembled WGS sequence"/>
</dbReference>
<dbReference type="SUPFAM" id="SSF56176">
    <property type="entry name" value="FAD-binding/transporter-associated domain-like"/>
    <property type="match status" value="1"/>
</dbReference>
<dbReference type="Gene3D" id="3.30.70.2190">
    <property type="match status" value="1"/>
</dbReference>
<dbReference type="EMBL" id="JNVU01000031">
    <property type="protein sequence ID" value="KEI43906.1"/>
    <property type="molecule type" value="Genomic_DNA"/>
</dbReference>
<proteinExistence type="predicted"/>
<dbReference type="STRING" id="28042.GU90_13090"/>
<dbReference type="SUPFAM" id="SSF55103">
    <property type="entry name" value="FAD-linked oxidases, C-terminal domain"/>
    <property type="match status" value="1"/>
</dbReference>
<dbReference type="SUPFAM" id="SSF46548">
    <property type="entry name" value="alpha-helical ferredoxin"/>
    <property type="match status" value="1"/>
</dbReference>
<dbReference type="InterPro" id="IPR004113">
    <property type="entry name" value="FAD-bd_oxidored_4_C"/>
</dbReference>
<keyword evidence="10" id="KW-1185">Reference proteome</keyword>
<keyword evidence="5" id="KW-0560">Oxidoreductase</keyword>
<dbReference type="GO" id="GO:0004458">
    <property type="term" value="F:D-lactate dehydrogenase (cytochrome) activity"/>
    <property type="evidence" value="ECO:0007669"/>
    <property type="project" value="TreeGrafter"/>
</dbReference>
<dbReference type="OrthoDB" id="9770306at2"/>
<dbReference type="InterPro" id="IPR006094">
    <property type="entry name" value="Oxid_FAD_bind_N"/>
</dbReference>
<dbReference type="eggNOG" id="COG0277">
    <property type="taxonomic scope" value="Bacteria"/>
</dbReference>
<dbReference type="Pfam" id="PF02913">
    <property type="entry name" value="FAD-oxidase_C"/>
    <property type="match status" value="1"/>
</dbReference>
<evidence type="ECO:0000256" key="2">
    <source>
        <dbReference type="ARBA" id="ARBA00022630"/>
    </source>
</evidence>
<dbReference type="Gene3D" id="3.30.70.2740">
    <property type="match status" value="1"/>
</dbReference>
<gene>
    <name evidence="9" type="ORF">GU90_13090</name>
</gene>
<keyword evidence="3" id="KW-0479">Metal-binding</keyword>
<evidence type="ECO:0000313" key="9">
    <source>
        <dbReference type="EMBL" id="KEI43906.1"/>
    </source>
</evidence>
<comment type="cofactor">
    <cofactor evidence="1">
        <name>FAD</name>
        <dbReference type="ChEBI" id="CHEBI:57692"/>
    </cofactor>
</comment>
<dbReference type="RefSeq" id="WP_029720186.1">
    <property type="nucleotide sequence ID" value="NZ_JNVU01000031.1"/>
</dbReference>
<sequence length="951" mass="102677">MVTDPSPLQAALRAELSGWARFDPGTRALYATDASNYRKVPLGVVFPRSADDVAATLAVAREHGVPVTSRGAGTSIAGNACGPGLVIDFARHLNRILDIDPEAGLARVEPGVVLDVLRDAVAPHGLTFGPDPSTHSRCTLGGMIGNNSCGTHSVAWGKTVDNIRSLEVLLADGTRLELGATSEEELQRLCARQDRTGQLYRELRALRDDTAELIRSDFPDLARRVSGYNLDQLLPENGFHLGRALVGSEGTCATVLSATVELVPRPAARALAVLGFADAYAAADQVPQLRGLHALAIEGLSAEMVEVVRQHNPDSPALPLLPSGRSWLLVETAGETPQQAQERAARITRAMEGLADSVVHTDPARMTALWKIREEGSGYSTRLGGSERWSGWEDAAVPPERLGAYLREFDALLERFGYRGVSYGHYGDGCIHVRIDFDLLSRSGAAKYRSFLEAAADLVVAHGGSLSGEHGDGRARSALLSRMYSPQVIRAFERFKDAFDPDNLLNPGTIVRPEPVESDLRLLSAPARMDARTTLSLPADNGDLATATRRCVGMAKCLNTTGGVMCPSYRVTKEEKHNTRGRAHLLFEMLAGEVIDRGWRSEPVREALDLCLSCKGCKTDCPVGVDVAAYKAEFLHRHYRGRLRPAAHYSMGLLPLWLRALGRVPKLANKLMSSNFAPALKQLAGIDPRRQFPQLAERPLQLWWKARPERSDTNGTPVLLFPDTFTNYFEPLIAQHAVAALEALGHQVALPDSPVCCGLTMYSTGQLGLARKAVRRTAQRLRPHLDRGTPVVGLEPSCTAFLRNDALEVAPDDPDVKALAAATRTFAEQVQPELGQQQPPEAGEAVVQVHCHQYAELGFTADRAVLQAAGVRARVLDSGCCGLAGNFGFERGHYDVSVACAEQALLPAVRSAEPGTHVVADGFSCRTQLRQTSTAEPVHLATLLARALGVA</sequence>
<dbReference type="InterPro" id="IPR016166">
    <property type="entry name" value="FAD-bd_PCMH"/>
</dbReference>
<dbReference type="PROSITE" id="PS00198">
    <property type="entry name" value="4FE4S_FER_1"/>
    <property type="match status" value="1"/>
</dbReference>
<dbReference type="GO" id="GO:0008720">
    <property type="term" value="F:D-lactate dehydrogenase (NAD+) activity"/>
    <property type="evidence" value="ECO:0007669"/>
    <property type="project" value="TreeGrafter"/>
</dbReference>
<dbReference type="PROSITE" id="PS51387">
    <property type="entry name" value="FAD_PCMH"/>
    <property type="match status" value="1"/>
</dbReference>
<dbReference type="InterPro" id="IPR004017">
    <property type="entry name" value="Cys_rich_dom"/>
</dbReference>
<dbReference type="PANTHER" id="PTHR11748:SF119">
    <property type="entry name" value="D-2-HYDROXYGLUTARATE DEHYDROGENASE"/>
    <property type="match status" value="1"/>
</dbReference>
<dbReference type="InterPro" id="IPR016167">
    <property type="entry name" value="FAD-bd_PCMH_sub1"/>
</dbReference>
<reference evidence="9 10" key="1">
    <citation type="submission" date="2014-06" db="EMBL/GenBank/DDBJ databases">
        <title>Saccharopolyspora rectivirgula DSM-43113 Genome sequencing.</title>
        <authorList>
            <person name="Barrera C."/>
            <person name="Millon L."/>
            <person name="Rognon B."/>
            <person name="Zaugg C."/>
            <person name="Monod M."/>
        </authorList>
    </citation>
    <scope>NUCLEOTIDE SEQUENCE [LARGE SCALE GENOMIC DNA]</scope>
    <source>
        <strain evidence="9 10">DSM 43113</strain>
    </source>
</reference>
<dbReference type="AlphaFoldDB" id="A0A073AX39"/>
<dbReference type="eggNOG" id="COG0247">
    <property type="taxonomic scope" value="Bacteria"/>
</dbReference>
<feature type="domain" description="FAD-binding PCMH-type" evidence="8">
    <location>
        <begin position="37"/>
        <end position="265"/>
    </location>
</feature>
<dbReference type="InterPro" id="IPR017896">
    <property type="entry name" value="4Fe4S_Fe-S-bd"/>
</dbReference>